<evidence type="ECO:0000259" key="2">
    <source>
        <dbReference type="PROSITE" id="PS50110"/>
    </source>
</evidence>
<accession>A0ABP6TE12</accession>
<dbReference type="InterPro" id="IPR011006">
    <property type="entry name" value="CheY-like_superfamily"/>
</dbReference>
<dbReference type="SUPFAM" id="SSF52172">
    <property type="entry name" value="CheY-like"/>
    <property type="match status" value="1"/>
</dbReference>
<dbReference type="PROSITE" id="PS50110">
    <property type="entry name" value="RESPONSE_REGULATORY"/>
    <property type="match status" value="1"/>
</dbReference>
<keyword evidence="4" id="KW-1185">Reference proteome</keyword>
<dbReference type="EMBL" id="BAAAYN010000094">
    <property type="protein sequence ID" value="GAA3398706.1"/>
    <property type="molecule type" value="Genomic_DNA"/>
</dbReference>
<evidence type="ECO:0000313" key="4">
    <source>
        <dbReference type="Proteomes" id="UP001501676"/>
    </source>
</evidence>
<dbReference type="InterPro" id="IPR001789">
    <property type="entry name" value="Sig_transdc_resp-reg_receiver"/>
</dbReference>
<evidence type="ECO:0000256" key="1">
    <source>
        <dbReference type="PROSITE-ProRule" id="PRU00169"/>
    </source>
</evidence>
<evidence type="ECO:0000313" key="3">
    <source>
        <dbReference type="EMBL" id="GAA3398706.1"/>
    </source>
</evidence>
<dbReference type="RefSeq" id="WP_345733843.1">
    <property type="nucleotide sequence ID" value="NZ_BAAAYN010000094.1"/>
</dbReference>
<dbReference type="Gene3D" id="3.40.50.2300">
    <property type="match status" value="1"/>
</dbReference>
<gene>
    <name evidence="3" type="ORF">GCM10020369_82870</name>
</gene>
<keyword evidence="1" id="KW-0597">Phosphoprotein</keyword>
<feature type="modified residue" description="4-aspartylphosphate" evidence="1">
    <location>
        <position position="65"/>
    </location>
</feature>
<name>A0ABP6TE12_9ACTN</name>
<proteinExistence type="predicted"/>
<sequence>MTDGGGATGRSGPSRRVLILTEQPDLAELFTLQLRAAGWCVEQVGTEAEAVDAVQADPPDAVILDTLVPAANGQPLVDRLRAGLAGRPCRLVISTIYEPSDFADVDADAVLPLPHHRAALAQALLMS</sequence>
<protein>
    <recommendedName>
        <fullName evidence="2">Response regulatory domain-containing protein</fullName>
    </recommendedName>
</protein>
<dbReference type="Proteomes" id="UP001501676">
    <property type="component" value="Unassembled WGS sequence"/>
</dbReference>
<reference evidence="4" key="1">
    <citation type="journal article" date="2019" name="Int. J. Syst. Evol. Microbiol.">
        <title>The Global Catalogue of Microorganisms (GCM) 10K type strain sequencing project: providing services to taxonomists for standard genome sequencing and annotation.</title>
        <authorList>
            <consortium name="The Broad Institute Genomics Platform"/>
            <consortium name="The Broad Institute Genome Sequencing Center for Infectious Disease"/>
            <person name="Wu L."/>
            <person name="Ma J."/>
        </authorList>
    </citation>
    <scope>NUCLEOTIDE SEQUENCE [LARGE SCALE GENOMIC DNA]</scope>
    <source>
        <strain evidence="4">JCM 9458</strain>
    </source>
</reference>
<comment type="caution">
    <text evidence="3">The sequence shown here is derived from an EMBL/GenBank/DDBJ whole genome shotgun (WGS) entry which is preliminary data.</text>
</comment>
<organism evidence="3 4">
    <name type="scientific">Cryptosporangium minutisporangium</name>
    <dbReference type="NCBI Taxonomy" id="113569"/>
    <lineage>
        <taxon>Bacteria</taxon>
        <taxon>Bacillati</taxon>
        <taxon>Actinomycetota</taxon>
        <taxon>Actinomycetes</taxon>
        <taxon>Cryptosporangiales</taxon>
        <taxon>Cryptosporangiaceae</taxon>
        <taxon>Cryptosporangium</taxon>
    </lineage>
</organism>
<feature type="domain" description="Response regulatory" evidence="2">
    <location>
        <begin position="16"/>
        <end position="127"/>
    </location>
</feature>